<sequence>MNAVSANIENLLENIRNDIDVGHNLSELKIALGSLNTNQLTNVFANVQLAFIFDCLNSSVRKQVLTTCDILSLILSVKPITVVLSDYATSLVRALGHPVKEVKEMVIKELIRGVGENELISVLNSNILEVLVDCLCDEEISVATYAIEFFTKLGQTTDGLNVICQDSFVREITTKTKQSDVYKIRMYQVLVDISVKSSEGLSKIESSGFFIGMIDELKSSDTLAVMALILVITPLVPTVHGFDFLVRNDIVELVADQIVTSEHNPLASLIYPGFAKFFGHVGRAFPQRLVASYPQVLQTLFKSVDSNDVSISIVSLETIAFIAYSPPGKATLYKQDDQLMRHVMAKLHESITTLPTEWRVRALAALADIIHLSSEFVTSDITKVSLAWFNQLGPSAMQVIYEMARQPFPEIKAAAFHVLEEIAVHRWGQTKIANHPGLFEFLLDRSTETTLEGKQAKYDLIKTLYNSPTISSTFEEEQCARMSQYLEGGVINVQLGNHIAVEGAD</sequence>
<comment type="similarity">
    <text evidence="1">Belongs to the proteasome subunit S5B/HSM3 family.</text>
</comment>
<dbReference type="Proteomes" id="UP001461498">
    <property type="component" value="Unassembled WGS sequence"/>
</dbReference>
<dbReference type="GO" id="GO:0043248">
    <property type="term" value="P:proteasome assembly"/>
    <property type="evidence" value="ECO:0007669"/>
    <property type="project" value="InterPro"/>
</dbReference>
<dbReference type="GO" id="GO:0005829">
    <property type="term" value="C:cytosol"/>
    <property type="evidence" value="ECO:0007669"/>
    <property type="project" value="TreeGrafter"/>
</dbReference>
<evidence type="ECO:0000313" key="4">
    <source>
        <dbReference type="Proteomes" id="UP001461498"/>
    </source>
</evidence>
<dbReference type="InterPro" id="IPR016024">
    <property type="entry name" value="ARM-type_fold"/>
</dbReference>
<evidence type="ECO:0000313" key="3">
    <source>
        <dbReference type="EMBL" id="KAK9498276.1"/>
    </source>
</evidence>
<gene>
    <name evidence="3" type="ORF">O3M35_002946</name>
</gene>
<comment type="caution">
    <text evidence="3">The sequence shown here is derived from an EMBL/GenBank/DDBJ whole genome shotgun (WGS) entry which is preliminary data.</text>
</comment>
<dbReference type="InterPro" id="IPR019538">
    <property type="entry name" value="PSMD5"/>
</dbReference>
<protein>
    <recommendedName>
        <fullName evidence="2">26S proteasome non-ATPase regulatory subunit 5</fullName>
    </recommendedName>
</protein>
<keyword evidence="4" id="KW-1185">Reference proteome</keyword>
<dbReference type="Pfam" id="PF10508">
    <property type="entry name" value="Proteasom_PSMB"/>
    <property type="match status" value="1"/>
</dbReference>
<proteinExistence type="inferred from homology"/>
<reference evidence="3 4" key="1">
    <citation type="submission" date="2022-12" db="EMBL/GenBank/DDBJ databases">
        <title>Chromosome-level genome assembly of true bugs.</title>
        <authorList>
            <person name="Ma L."/>
            <person name="Li H."/>
        </authorList>
    </citation>
    <scope>NUCLEOTIDE SEQUENCE [LARGE SCALE GENOMIC DNA]</scope>
    <source>
        <strain evidence="3">Lab_2022b</strain>
    </source>
</reference>
<dbReference type="SUPFAM" id="SSF48371">
    <property type="entry name" value="ARM repeat"/>
    <property type="match status" value="1"/>
</dbReference>
<dbReference type="EMBL" id="JAPXFL010000012">
    <property type="protein sequence ID" value="KAK9498276.1"/>
    <property type="molecule type" value="Genomic_DNA"/>
</dbReference>
<dbReference type="AlphaFoldDB" id="A0AAW1CHB7"/>
<dbReference type="PANTHER" id="PTHR13554">
    <property type="entry name" value="26S PROTEASOME NON-ATPASE REGULATORY SUBUNIT 5-RELATED"/>
    <property type="match status" value="1"/>
</dbReference>
<dbReference type="PANTHER" id="PTHR13554:SF10">
    <property type="entry name" value="26S PROTEASOME NON-ATPASE REGULATORY SUBUNIT 5"/>
    <property type="match status" value="1"/>
</dbReference>
<accession>A0AAW1CHB7</accession>
<evidence type="ECO:0000256" key="2">
    <source>
        <dbReference type="ARBA" id="ARBA00014933"/>
    </source>
</evidence>
<dbReference type="InterPro" id="IPR011989">
    <property type="entry name" value="ARM-like"/>
</dbReference>
<name>A0AAW1CHB7_9HEMI</name>
<evidence type="ECO:0000256" key="1">
    <source>
        <dbReference type="ARBA" id="ARBA00006823"/>
    </source>
</evidence>
<dbReference type="Gene3D" id="1.25.10.10">
    <property type="entry name" value="Leucine-rich Repeat Variant"/>
    <property type="match status" value="2"/>
</dbReference>
<organism evidence="3 4">
    <name type="scientific">Rhynocoris fuscipes</name>
    <dbReference type="NCBI Taxonomy" id="488301"/>
    <lineage>
        <taxon>Eukaryota</taxon>
        <taxon>Metazoa</taxon>
        <taxon>Ecdysozoa</taxon>
        <taxon>Arthropoda</taxon>
        <taxon>Hexapoda</taxon>
        <taxon>Insecta</taxon>
        <taxon>Pterygota</taxon>
        <taxon>Neoptera</taxon>
        <taxon>Paraneoptera</taxon>
        <taxon>Hemiptera</taxon>
        <taxon>Heteroptera</taxon>
        <taxon>Panheteroptera</taxon>
        <taxon>Cimicomorpha</taxon>
        <taxon>Reduviidae</taxon>
        <taxon>Harpactorinae</taxon>
        <taxon>Harpactorini</taxon>
        <taxon>Rhynocoris</taxon>
    </lineage>
</organism>